<dbReference type="AlphaFoldDB" id="A0A3N2QAX2"/>
<keyword evidence="6" id="KW-0813">Transport</keyword>
<accession>A0A3N2QAX2</accession>
<organism evidence="9 10">
    <name type="scientific">Candidatus Cardinium hertigii</name>
    <dbReference type="NCBI Taxonomy" id="247481"/>
    <lineage>
        <taxon>Bacteria</taxon>
        <taxon>Pseudomonadati</taxon>
        <taxon>Bacteroidota</taxon>
        <taxon>Cytophagia</taxon>
        <taxon>Cytophagales</taxon>
        <taxon>Amoebophilaceae</taxon>
        <taxon>Candidatus Cardinium</taxon>
    </lineage>
</organism>
<dbReference type="Pfam" id="PF01618">
    <property type="entry name" value="MotA_ExbB"/>
    <property type="match status" value="1"/>
</dbReference>
<dbReference type="OrthoDB" id="4045at2"/>
<keyword evidence="6" id="KW-0653">Protein transport</keyword>
<name>A0A3N2QAX2_9BACT</name>
<dbReference type="GO" id="GO:0005886">
    <property type="term" value="C:plasma membrane"/>
    <property type="evidence" value="ECO:0007669"/>
    <property type="project" value="UniProtKB-SubCell"/>
</dbReference>
<feature type="domain" description="MotA/TolQ/ExbB proton channel" evidence="8">
    <location>
        <begin position="84"/>
        <end position="203"/>
    </location>
</feature>
<comment type="subcellular location">
    <subcellularLocation>
        <location evidence="1">Cell membrane</location>
        <topology evidence="1">Multi-pass membrane protein</topology>
    </subcellularLocation>
    <subcellularLocation>
        <location evidence="6">Membrane</location>
        <topology evidence="6">Multi-pass membrane protein</topology>
    </subcellularLocation>
</comment>
<keyword evidence="4 7" id="KW-1133">Transmembrane helix</keyword>
<dbReference type="InterPro" id="IPR050790">
    <property type="entry name" value="ExbB/TolQ_transport"/>
</dbReference>
<proteinExistence type="inferred from homology"/>
<evidence type="ECO:0000256" key="4">
    <source>
        <dbReference type="ARBA" id="ARBA00022989"/>
    </source>
</evidence>
<evidence type="ECO:0000313" key="9">
    <source>
        <dbReference type="EMBL" id="ROT46954.1"/>
    </source>
</evidence>
<dbReference type="InterPro" id="IPR002898">
    <property type="entry name" value="MotA_ExbB_proton_chnl"/>
</dbReference>
<evidence type="ECO:0000256" key="5">
    <source>
        <dbReference type="ARBA" id="ARBA00023136"/>
    </source>
</evidence>
<evidence type="ECO:0000256" key="7">
    <source>
        <dbReference type="SAM" id="Phobius"/>
    </source>
</evidence>
<feature type="transmembrane region" description="Helical" evidence="7">
    <location>
        <begin position="21"/>
        <end position="44"/>
    </location>
</feature>
<dbReference type="PANTHER" id="PTHR30625">
    <property type="entry name" value="PROTEIN TOLQ"/>
    <property type="match status" value="1"/>
</dbReference>
<dbReference type="PANTHER" id="PTHR30625:SF17">
    <property type="entry name" value="TOLQ-RELATED"/>
    <property type="match status" value="1"/>
</dbReference>
<evidence type="ECO:0000259" key="8">
    <source>
        <dbReference type="Pfam" id="PF01618"/>
    </source>
</evidence>
<evidence type="ECO:0000256" key="2">
    <source>
        <dbReference type="ARBA" id="ARBA00022475"/>
    </source>
</evidence>
<keyword evidence="10" id="KW-1185">Reference proteome</keyword>
<protein>
    <submittedName>
        <fullName evidence="9">MotA/TolQ/ExbB proton channel family protein</fullName>
    </submittedName>
</protein>
<reference evidence="9 10" key="1">
    <citation type="submission" date="2018-09" db="EMBL/GenBank/DDBJ databases">
        <title>Comparative Genomics of Wolbachia-Cardinium Dual Endosymbiosis in a Plant-Parasitic Nematode.</title>
        <authorList>
            <person name="Brown A.M.V."/>
            <person name="Wasala S.K."/>
            <person name="Howe D.K."/>
            <person name="Peetz A.B."/>
            <person name="Zasada I.A."/>
            <person name="Denver D.R."/>
        </authorList>
    </citation>
    <scope>NUCLEOTIDE SEQUENCE [LARGE SCALE GENOMIC DNA]</scope>
    <source>
        <strain evidence="9 10">Pp_1</strain>
    </source>
</reference>
<feature type="transmembrane region" description="Helical" evidence="7">
    <location>
        <begin position="168"/>
        <end position="190"/>
    </location>
</feature>
<evidence type="ECO:0000256" key="1">
    <source>
        <dbReference type="ARBA" id="ARBA00004651"/>
    </source>
</evidence>
<comment type="caution">
    <text evidence="9">The sequence shown here is derived from an EMBL/GenBank/DDBJ whole genome shotgun (WGS) entry which is preliminary data.</text>
</comment>
<comment type="similarity">
    <text evidence="6">Belongs to the exbB/tolQ family.</text>
</comment>
<evidence type="ECO:0000256" key="3">
    <source>
        <dbReference type="ARBA" id="ARBA00022692"/>
    </source>
</evidence>
<keyword evidence="5 7" id="KW-0472">Membrane</keyword>
<sequence length="216" mass="24287">MHLFTIFYFITMHNSQTLLSLLLKGGWLMFPLALLSLIGVYIIVERLLRYHKYLRFSDNFLKELEEQLNNGNIERIYQLCLPQENVIQKVISKGLQQRQVSAKGVELILESESNKMISFLEKNLSFLATISGAAPMIGFLGTVTGMIQTFMAIAQEKNHVSAQIFSSGIYEAMVTTVAGLMVGITAYLGYNYCIAQVNNTAKKLTCLANLFLANLR</sequence>
<evidence type="ECO:0000256" key="6">
    <source>
        <dbReference type="RuleBase" id="RU004057"/>
    </source>
</evidence>
<keyword evidence="3 7" id="KW-0812">Transmembrane</keyword>
<dbReference type="EMBL" id="RARA01000027">
    <property type="protein sequence ID" value="ROT46954.1"/>
    <property type="molecule type" value="Genomic_DNA"/>
</dbReference>
<gene>
    <name evidence="9" type="ORF">EDM02_05250</name>
</gene>
<keyword evidence="2" id="KW-1003">Cell membrane</keyword>
<evidence type="ECO:0000313" key="10">
    <source>
        <dbReference type="Proteomes" id="UP000270927"/>
    </source>
</evidence>
<dbReference type="Proteomes" id="UP000270927">
    <property type="component" value="Unassembled WGS sequence"/>
</dbReference>
<dbReference type="GO" id="GO:0017038">
    <property type="term" value="P:protein import"/>
    <property type="evidence" value="ECO:0007669"/>
    <property type="project" value="TreeGrafter"/>
</dbReference>
<feature type="transmembrane region" description="Helical" evidence="7">
    <location>
        <begin position="124"/>
        <end position="147"/>
    </location>
</feature>